<feature type="domain" description="Transposase DDE" evidence="1">
    <location>
        <begin position="11"/>
        <end position="445"/>
    </location>
</feature>
<sequence>MIDDTLLPFSFPAVRAKKITAAFDGGRITSDAGIMLLAAAERRLKLAEKLAAAIRDPRDPARVRHSLTDILRARIFAIACGYEDANDLDRLRNDPAFKLACGRLPDSGQDLCSQPTCSRLENLPDLRTVIRLGRVLVDLWLSSYPAPPKSVTLDIDDTLDVVHGHQQLSLFNGHHDERCFLPIHIYDAATGRPVAMILRPGKTPSGKEIRGHLRRLARCIRARWPDTRILVRGDSHYGRVEVMAWCEENAIDYVFGLAGNKVLKRLVDASADDIRTRRALEQKPVLRGYVETRYEAKSWKAERRVAARIEATTMGLDIRFVVTNLAKGSAEHIYDVVYCARGQAENLIKMHKSQLASDRTSCRRAVANQMRLVLHTAAYWLMLTLREAVPATHHLGKAEFATLRLRLLKLGARVTETVSRIRLAFAAACPEASLFRSIAAKLQPAGP</sequence>
<evidence type="ECO:0000313" key="2">
    <source>
        <dbReference type="EMBL" id="BBD99566.1"/>
    </source>
</evidence>
<dbReference type="Proteomes" id="UP000279959">
    <property type="component" value="Chromosome"/>
</dbReference>
<evidence type="ECO:0000313" key="3">
    <source>
        <dbReference type="Proteomes" id="UP000279959"/>
    </source>
</evidence>
<protein>
    <submittedName>
        <fullName evidence="2">IS1380 family transposase</fullName>
    </submittedName>
</protein>
<dbReference type="AlphaFoldDB" id="A0A494W8B3"/>
<dbReference type="InterPro" id="IPR047960">
    <property type="entry name" value="Transpos_IS1380"/>
</dbReference>
<keyword evidence="3" id="KW-1185">Reference proteome</keyword>
<dbReference type="Pfam" id="PF13701">
    <property type="entry name" value="DDE_Tnp_1_4"/>
    <property type="match status" value="1"/>
</dbReference>
<dbReference type="SUPFAM" id="SSF53098">
    <property type="entry name" value="Ribonuclease H-like"/>
    <property type="match status" value="1"/>
</dbReference>
<dbReference type="NCBIfam" id="NF033539">
    <property type="entry name" value="transpos_IS1380"/>
    <property type="match status" value="1"/>
</dbReference>
<accession>A0A494W8B3</accession>
<dbReference type="RefSeq" id="WP_011578756.1">
    <property type="nucleotide sequence ID" value="NZ_AP018664.1"/>
</dbReference>
<reference evidence="2 3" key="1">
    <citation type="submission" date="2018-05" db="EMBL/GenBank/DDBJ databases">
        <title>Complete Genome Sequence of the Nonylphenol-Degrading Bacterium Sphingobium amiense DSM 16289T.</title>
        <authorList>
            <person name="Ootsuka M."/>
            <person name="Nishizawa T."/>
            <person name="Ohta H."/>
        </authorList>
    </citation>
    <scope>NUCLEOTIDE SEQUENCE [LARGE SCALE GENOMIC DNA]</scope>
    <source>
        <strain evidence="2 3">DSM 16289</strain>
    </source>
</reference>
<evidence type="ECO:0000259" key="1">
    <source>
        <dbReference type="Pfam" id="PF13701"/>
    </source>
</evidence>
<name>A0A494W8B3_9SPHN</name>
<dbReference type="InterPro" id="IPR025668">
    <property type="entry name" value="Tnp_DDE_dom"/>
</dbReference>
<dbReference type="EMBL" id="AP018664">
    <property type="protein sequence ID" value="BBD99566.1"/>
    <property type="molecule type" value="Genomic_DNA"/>
</dbReference>
<organism evidence="2 3">
    <name type="scientific">Sphingobium amiense</name>
    <dbReference type="NCBI Taxonomy" id="135719"/>
    <lineage>
        <taxon>Bacteria</taxon>
        <taxon>Pseudomonadati</taxon>
        <taxon>Pseudomonadota</taxon>
        <taxon>Alphaproteobacteria</taxon>
        <taxon>Sphingomonadales</taxon>
        <taxon>Sphingomonadaceae</taxon>
        <taxon>Sphingobium</taxon>
    </lineage>
</organism>
<dbReference type="InterPro" id="IPR012337">
    <property type="entry name" value="RNaseH-like_sf"/>
</dbReference>
<dbReference type="KEGG" id="sami:SAMIE_1030670"/>
<gene>
    <name evidence="2" type="ORF">SAMIE_1030670</name>
</gene>
<proteinExistence type="predicted"/>